<dbReference type="EMBL" id="JANEYF010001313">
    <property type="protein sequence ID" value="KAJ8964830.1"/>
    <property type="molecule type" value="Genomic_DNA"/>
</dbReference>
<accession>A0AAV8ZIN0</accession>
<comment type="caution">
    <text evidence="1">The sequence shown here is derived from an EMBL/GenBank/DDBJ whole genome shotgun (WGS) entry which is preliminary data.</text>
</comment>
<dbReference type="Proteomes" id="UP001162156">
    <property type="component" value="Unassembled WGS sequence"/>
</dbReference>
<evidence type="ECO:0000313" key="1">
    <source>
        <dbReference type="EMBL" id="KAJ8964830.1"/>
    </source>
</evidence>
<sequence>MESTTDSSPVKHWDLHTIDMSNVHFKSLPVDVRHEILTELKETRKQNSWGRLHELPKQSDDFSIYQMRRLLSDKLYNLH</sequence>
<reference evidence="1" key="1">
    <citation type="journal article" date="2023" name="Insect Mol. Biol.">
        <title>Genome sequencing provides insights into the evolution of gene families encoding plant cell wall-degrading enzymes in longhorned beetles.</title>
        <authorList>
            <person name="Shin N.R."/>
            <person name="Okamura Y."/>
            <person name="Kirsch R."/>
            <person name="Pauchet Y."/>
        </authorList>
    </citation>
    <scope>NUCLEOTIDE SEQUENCE</scope>
    <source>
        <strain evidence="1">RBIC_L_NR</strain>
    </source>
</reference>
<keyword evidence="2" id="KW-1185">Reference proteome</keyword>
<protein>
    <submittedName>
        <fullName evidence="1">Uncharacterized protein</fullName>
    </submittedName>
</protein>
<organism evidence="1 2">
    <name type="scientific">Rhamnusium bicolor</name>
    <dbReference type="NCBI Taxonomy" id="1586634"/>
    <lineage>
        <taxon>Eukaryota</taxon>
        <taxon>Metazoa</taxon>
        <taxon>Ecdysozoa</taxon>
        <taxon>Arthropoda</taxon>
        <taxon>Hexapoda</taxon>
        <taxon>Insecta</taxon>
        <taxon>Pterygota</taxon>
        <taxon>Neoptera</taxon>
        <taxon>Endopterygota</taxon>
        <taxon>Coleoptera</taxon>
        <taxon>Polyphaga</taxon>
        <taxon>Cucujiformia</taxon>
        <taxon>Chrysomeloidea</taxon>
        <taxon>Cerambycidae</taxon>
        <taxon>Lepturinae</taxon>
        <taxon>Rhagiini</taxon>
        <taxon>Rhamnusium</taxon>
    </lineage>
</organism>
<proteinExistence type="predicted"/>
<dbReference type="AlphaFoldDB" id="A0AAV8ZIN0"/>
<evidence type="ECO:0000313" key="2">
    <source>
        <dbReference type="Proteomes" id="UP001162156"/>
    </source>
</evidence>
<name>A0AAV8ZIN0_9CUCU</name>
<gene>
    <name evidence="1" type="ORF">NQ314_004638</name>
</gene>